<dbReference type="GO" id="GO:0016853">
    <property type="term" value="F:isomerase activity"/>
    <property type="evidence" value="ECO:0007669"/>
    <property type="project" value="UniProtKB-KW"/>
</dbReference>
<proteinExistence type="predicted"/>
<dbReference type="STRING" id="647171.MetfoDRAFT_1888"/>
<dbReference type="Proteomes" id="UP000003706">
    <property type="component" value="Unassembled WGS sequence"/>
</dbReference>
<feature type="domain" description="Xylose isomerase-like TIM barrel" evidence="1">
    <location>
        <begin position="23"/>
        <end position="251"/>
    </location>
</feature>
<dbReference type="SUPFAM" id="SSF51658">
    <property type="entry name" value="Xylose isomerase-like"/>
    <property type="match status" value="1"/>
</dbReference>
<dbReference type="GO" id="GO:0008270">
    <property type="term" value="F:zinc ion binding"/>
    <property type="evidence" value="ECO:0007669"/>
    <property type="project" value="InterPro"/>
</dbReference>
<dbReference type="PANTHER" id="PTHR12110:SF21">
    <property type="entry name" value="XYLOSE ISOMERASE-LIKE TIM BARREL DOMAIN-CONTAINING PROTEIN"/>
    <property type="match status" value="1"/>
</dbReference>
<dbReference type="PANTHER" id="PTHR12110">
    <property type="entry name" value="HYDROXYPYRUVATE ISOMERASE"/>
    <property type="match status" value="1"/>
</dbReference>
<comment type="caution">
    <text evidence="2">The sequence shown here is derived from an EMBL/GenBank/DDBJ whole genome shotgun (WGS) entry which is preliminary data.</text>
</comment>
<dbReference type="RefSeq" id="WP_007045308.1">
    <property type="nucleotide sequence ID" value="NZ_AGJL01000076.1"/>
</dbReference>
<name>H1L1G4_9EURY</name>
<evidence type="ECO:0000259" key="1">
    <source>
        <dbReference type="Pfam" id="PF01261"/>
    </source>
</evidence>
<dbReference type="Gene3D" id="3.20.20.150">
    <property type="entry name" value="Divalent-metal-dependent TIM barrel enzymes"/>
    <property type="match status" value="1"/>
</dbReference>
<dbReference type="InterPro" id="IPR001719">
    <property type="entry name" value="AP_endonuc_2"/>
</dbReference>
<dbReference type="PATRIC" id="fig|647171.4.peg.1822"/>
<dbReference type="GO" id="GO:0003677">
    <property type="term" value="F:DNA binding"/>
    <property type="evidence" value="ECO:0007669"/>
    <property type="project" value="InterPro"/>
</dbReference>
<dbReference type="EMBL" id="AGJL01000076">
    <property type="protein sequence ID" value="EHP83734.1"/>
    <property type="molecule type" value="Genomic_DNA"/>
</dbReference>
<sequence length="267" mass="31471">MTTISCTTLFFWEYPIEEICDIFKSIGLKGMELFPENPEFWNRRFDEDYLKEIKPILSKFYLTIHAPYIELNPSSTNHHIQEATIKETFWAIDLTNFLGGEILTIHPGKRPTKRPPTMEEYEKFYHYLDVCTKYAEEKSVLLSLENMPKLINYLCYSVEEIKQIIGKYKMGLTLDFAHAKENAEKFVEELHEYVRNAHVSGVCDGREHFPLRNSQIDFSIPIKKLIDYGYDGSLVIEVNDLNYNRELSKEEKISELIKEIEYLEKLI</sequence>
<dbReference type="SMART" id="SM00518">
    <property type="entry name" value="AP2Ec"/>
    <property type="match status" value="1"/>
</dbReference>
<dbReference type="AlphaFoldDB" id="H1L1G4"/>
<dbReference type="InterPro" id="IPR013022">
    <property type="entry name" value="Xyl_isomerase-like_TIM-brl"/>
</dbReference>
<reference evidence="2 3" key="1">
    <citation type="submission" date="2011-09" db="EMBL/GenBank/DDBJ databases">
        <title>The draft genome of Methanotorris formicicus Mc-S-70.</title>
        <authorList>
            <consortium name="US DOE Joint Genome Institute (JGI-PGF)"/>
            <person name="Lucas S."/>
            <person name="Han J."/>
            <person name="Lapidus A."/>
            <person name="Cheng J.-F."/>
            <person name="Goodwin L."/>
            <person name="Pitluck S."/>
            <person name="Peters L."/>
            <person name="Land M.L."/>
            <person name="Hauser L."/>
            <person name="Sieprawska-Lupa M."/>
            <person name="Takai K."/>
            <person name="Miyazaki J."/>
            <person name="Whitman W."/>
            <person name="Woyke T.J."/>
        </authorList>
    </citation>
    <scope>NUCLEOTIDE SEQUENCE [LARGE SCALE GENOMIC DNA]</scope>
    <source>
        <strain evidence="2 3">Mc-S-70</strain>
    </source>
</reference>
<accession>H1L1G4</accession>
<keyword evidence="2" id="KW-0413">Isomerase</keyword>
<dbReference type="InterPro" id="IPR050312">
    <property type="entry name" value="IolE/XylAMocC-like"/>
</dbReference>
<dbReference type="OrthoDB" id="59344at2157"/>
<keyword evidence="3" id="KW-1185">Reference proteome</keyword>
<organism evidence="2 3">
    <name type="scientific">Methanotorris formicicus Mc-S-70</name>
    <dbReference type="NCBI Taxonomy" id="647171"/>
    <lineage>
        <taxon>Archaea</taxon>
        <taxon>Methanobacteriati</taxon>
        <taxon>Methanobacteriota</taxon>
        <taxon>Methanomada group</taxon>
        <taxon>Methanococci</taxon>
        <taxon>Methanococcales</taxon>
        <taxon>Methanocaldococcaceae</taxon>
        <taxon>Methanotorris</taxon>
    </lineage>
</organism>
<dbReference type="GO" id="GO:0006281">
    <property type="term" value="P:DNA repair"/>
    <property type="evidence" value="ECO:0007669"/>
    <property type="project" value="InterPro"/>
</dbReference>
<dbReference type="InterPro" id="IPR036237">
    <property type="entry name" value="Xyl_isomerase-like_sf"/>
</dbReference>
<dbReference type="Pfam" id="PF01261">
    <property type="entry name" value="AP_endonuc_2"/>
    <property type="match status" value="1"/>
</dbReference>
<evidence type="ECO:0000313" key="3">
    <source>
        <dbReference type="Proteomes" id="UP000003706"/>
    </source>
</evidence>
<evidence type="ECO:0000313" key="2">
    <source>
        <dbReference type="EMBL" id="EHP83734.1"/>
    </source>
</evidence>
<gene>
    <name evidence="2" type="ORF">MetfoDRAFT_1888</name>
</gene>
<protein>
    <submittedName>
        <fullName evidence="2">Xylose isomerase domain-containing protein TIM barrel</fullName>
    </submittedName>
</protein>